<evidence type="ECO:0000256" key="2">
    <source>
        <dbReference type="ARBA" id="ARBA00004687"/>
    </source>
</evidence>
<keyword evidence="3" id="KW-0337">GPI-anchor biosynthesis</keyword>
<feature type="transmembrane region" description="Helical" evidence="10">
    <location>
        <begin position="293"/>
        <end position="313"/>
    </location>
</feature>
<feature type="transmembrane region" description="Helical" evidence="10">
    <location>
        <begin position="160"/>
        <end position="181"/>
    </location>
</feature>
<evidence type="ECO:0000256" key="9">
    <source>
        <dbReference type="ARBA" id="ARBA00023136"/>
    </source>
</evidence>
<protein>
    <recommendedName>
        <fullName evidence="13">Mannosyltransferase PIG-V</fullName>
    </recommendedName>
</protein>
<evidence type="ECO:0000256" key="10">
    <source>
        <dbReference type="SAM" id="Phobius"/>
    </source>
</evidence>
<evidence type="ECO:0000256" key="7">
    <source>
        <dbReference type="ARBA" id="ARBA00022824"/>
    </source>
</evidence>
<keyword evidence="5" id="KW-0808">Transferase</keyword>
<evidence type="ECO:0008006" key="13">
    <source>
        <dbReference type="Google" id="ProtNLM"/>
    </source>
</evidence>
<evidence type="ECO:0000313" key="12">
    <source>
        <dbReference type="Proteomes" id="UP001165498"/>
    </source>
</evidence>
<evidence type="ECO:0000256" key="8">
    <source>
        <dbReference type="ARBA" id="ARBA00022989"/>
    </source>
</evidence>
<dbReference type="Proteomes" id="UP001165498">
    <property type="component" value="Unassembled WGS sequence"/>
</dbReference>
<feature type="transmembrane region" description="Helical" evidence="10">
    <location>
        <begin position="362"/>
        <end position="385"/>
    </location>
</feature>
<feature type="transmembrane region" description="Helical" evidence="10">
    <location>
        <begin position="26"/>
        <end position="47"/>
    </location>
</feature>
<evidence type="ECO:0000256" key="6">
    <source>
        <dbReference type="ARBA" id="ARBA00022692"/>
    </source>
</evidence>
<feature type="transmembrane region" description="Helical" evidence="10">
    <location>
        <begin position="102"/>
        <end position="129"/>
    </location>
</feature>
<accession>A0ABT1QU85</accession>
<comment type="caution">
    <text evidence="11">The sequence shown here is derived from an EMBL/GenBank/DDBJ whole genome shotgun (WGS) entry which is preliminary data.</text>
</comment>
<keyword evidence="12" id="KW-1185">Reference proteome</keyword>
<evidence type="ECO:0000256" key="1">
    <source>
        <dbReference type="ARBA" id="ARBA00004477"/>
    </source>
</evidence>
<evidence type="ECO:0000256" key="3">
    <source>
        <dbReference type="ARBA" id="ARBA00022502"/>
    </source>
</evidence>
<name>A0ABT1QU85_9GAMM</name>
<evidence type="ECO:0000313" key="11">
    <source>
        <dbReference type="EMBL" id="MCQ4165839.1"/>
    </source>
</evidence>
<evidence type="ECO:0000256" key="5">
    <source>
        <dbReference type="ARBA" id="ARBA00022679"/>
    </source>
</evidence>
<evidence type="ECO:0000256" key="4">
    <source>
        <dbReference type="ARBA" id="ARBA00022676"/>
    </source>
</evidence>
<reference evidence="11" key="1">
    <citation type="submission" date="2022-07" db="EMBL/GenBank/DDBJ databases">
        <title>Tahibacter sp., a new gammaproteobacterium isolated from the silt sample collected at pig farm.</title>
        <authorList>
            <person name="Chen H."/>
        </authorList>
    </citation>
    <scope>NUCLEOTIDE SEQUENCE</scope>
    <source>
        <strain evidence="11">P2K</strain>
    </source>
</reference>
<feature type="transmembrane region" description="Helical" evidence="10">
    <location>
        <begin position="188"/>
        <end position="214"/>
    </location>
</feature>
<dbReference type="InterPro" id="IPR007315">
    <property type="entry name" value="PIG-V/Gpi18"/>
</dbReference>
<feature type="transmembrane region" description="Helical" evidence="10">
    <location>
        <begin position="234"/>
        <end position="254"/>
    </location>
</feature>
<keyword evidence="6 10" id="KW-0812">Transmembrane</keyword>
<keyword evidence="8 10" id="KW-1133">Transmembrane helix</keyword>
<dbReference type="EMBL" id="JANFQO010000012">
    <property type="protein sequence ID" value="MCQ4165839.1"/>
    <property type="molecule type" value="Genomic_DNA"/>
</dbReference>
<keyword evidence="4" id="KW-0328">Glycosyltransferase</keyword>
<keyword evidence="7" id="KW-0256">Endoplasmic reticulum</keyword>
<comment type="pathway">
    <text evidence="2">Glycolipid biosynthesis; glycosylphosphatidylinositol-anchor biosynthesis.</text>
</comment>
<comment type="subcellular location">
    <subcellularLocation>
        <location evidence="1">Endoplasmic reticulum membrane</location>
        <topology evidence="1">Multi-pass membrane protein</topology>
    </subcellularLocation>
</comment>
<feature type="transmembrane region" description="Helical" evidence="10">
    <location>
        <begin position="325"/>
        <end position="350"/>
    </location>
</feature>
<dbReference type="RefSeq" id="WP_255915029.1">
    <property type="nucleotide sequence ID" value="NZ_JANFQO010000012.1"/>
</dbReference>
<dbReference type="Pfam" id="PF04188">
    <property type="entry name" value="Mannosyl_trans2"/>
    <property type="match status" value="1"/>
</dbReference>
<dbReference type="PANTHER" id="PTHR12468">
    <property type="entry name" value="GPI MANNOSYLTRANSFERASE 2"/>
    <property type="match status" value="1"/>
</dbReference>
<gene>
    <name evidence="11" type="ORF">NM961_14045</name>
</gene>
<sequence length="387" mass="42596">MNAATTGSRGSRVLAALRREDHPARIALVILALYLLSRLGLIAVGSLTRQTLGDGVAEPLANLFCRWDCDWYLQVQRSGYSTASLENGPGMTNYSFFPLLPLLARGVGALGLDALHALLLTTNLCFIAALFYVQRYAVLVGLSLQASLIAVALLCFTPQSYVFSAGITESLFLLLLVMAMYHLRRRHYLVSGLAGALLSAARPNGFFFLLFALAWLVQEFGPRVFLQPWRRPEAFVPVVLAPLGLLLFWSWCFYATGDAFAQQTTIRQGWGWAADLPWRVMANHLQQGGPSRFWAICSLVAAVVSLGLLRLRLYAEFALCAGLFGLFWISLISNAMLRYCIVLFPLWLVLAHALDRRPLATAATLASFGLLGGWLMVAWTLGAYVSL</sequence>
<keyword evidence="9 10" id="KW-0472">Membrane</keyword>
<dbReference type="PANTHER" id="PTHR12468:SF2">
    <property type="entry name" value="GPI MANNOSYLTRANSFERASE 2"/>
    <property type="match status" value="1"/>
</dbReference>
<feature type="transmembrane region" description="Helical" evidence="10">
    <location>
        <begin position="136"/>
        <end position="154"/>
    </location>
</feature>
<proteinExistence type="predicted"/>
<organism evidence="11 12">
    <name type="scientific">Tahibacter harae</name>
    <dbReference type="NCBI Taxonomy" id="2963937"/>
    <lineage>
        <taxon>Bacteria</taxon>
        <taxon>Pseudomonadati</taxon>
        <taxon>Pseudomonadota</taxon>
        <taxon>Gammaproteobacteria</taxon>
        <taxon>Lysobacterales</taxon>
        <taxon>Rhodanobacteraceae</taxon>
        <taxon>Tahibacter</taxon>
    </lineage>
</organism>